<dbReference type="EMBL" id="JFBT01000001">
    <property type="protein sequence ID" value="EXG80863.1"/>
    <property type="molecule type" value="Genomic_DNA"/>
</dbReference>
<keyword evidence="2" id="KW-0808">Transferase</keyword>
<organism evidence="2 3">
    <name type="scientific">Cryptosporangium arvum DSM 44712</name>
    <dbReference type="NCBI Taxonomy" id="927661"/>
    <lineage>
        <taxon>Bacteria</taxon>
        <taxon>Bacillati</taxon>
        <taxon>Actinomycetota</taxon>
        <taxon>Actinomycetes</taxon>
        <taxon>Cryptosporangiales</taxon>
        <taxon>Cryptosporangiaceae</taxon>
        <taxon>Cryptosporangium</taxon>
    </lineage>
</organism>
<evidence type="ECO:0000313" key="2">
    <source>
        <dbReference type="EMBL" id="EXG80863.1"/>
    </source>
</evidence>
<dbReference type="Pfam" id="PF01909">
    <property type="entry name" value="NTP_transf_2"/>
    <property type="match status" value="1"/>
</dbReference>
<dbReference type="OrthoDB" id="4212332at2"/>
<dbReference type="InterPro" id="IPR043519">
    <property type="entry name" value="NT_sf"/>
</dbReference>
<dbReference type="RefSeq" id="WP_157017544.1">
    <property type="nucleotide sequence ID" value="NZ_KK073874.1"/>
</dbReference>
<dbReference type="GO" id="GO:0016779">
    <property type="term" value="F:nucleotidyltransferase activity"/>
    <property type="evidence" value="ECO:0007669"/>
    <property type="project" value="InterPro"/>
</dbReference>
<name>A0A010Z084_9ACTN</name>
<dbReference type="Proteomes" id="UP000021053">
    <property type="component" value="Unassembled WGS sequence"/>
</dbReference>
<keyword evidence="3" id="KW-1185">Reference proteome</keyword>
<comment type="caution">
    <text evidence="2">The sequence shown here is derived from an EMBL/GenBank/DDBJ whole genome shotgun (WGS) entry which is preliminary data.</text>
</comment>
<gene>
    <name evidence="2" type="ORF">CryarDRAFT_1958</name>
</gene>
<evidence type="ECO:0000313" key="3">
    <source>
        <dbReference type="Proteomes" id="UP000021053"/>
    </source>
</evidence>
<reference evidence="2 3" key="1">
    <citation type="submission" date="2013-07" db="EMBL/GenBank/DDBJ databases">
        <authorList>
            <consortium name="DOE Joint Genome Institute"/>
            <person name="Eisen J."/>
            <person name="Huntemann M."/>
            <person name="Han J."/>
            <person name="Chen A."/>
            <person name="Kyrpides N."/>
            <person name="Mavromatis K."/>
            <person name="Markowitz V."/>
            <person name="Palaniappan K."/>
            <person name="Ivanova N."/>
            <person name="Schaumberg A."/>
            <person name="Pati A."/>
            <person name="Liolios K."/>
            <person name="Nordberg H.P."/>
            <person name="Cantor M.N."/>
            <person name="Hua S.X."/>
            <person name="Woyke T."/>
        </authorList>
    </citation>
    <scope>NUCLEOTIDE SEQUENCE [LARGE SCALE GENOMIC DNA]</scope>
    <source>
        <strain evidence="2 3">DSM 44712</strain>
    </source>
</reference>
<feature type="domain" description="Polymerase nucleotidyl transferase" evidence="1">
    <location>
        <begin position="26"/>
        <end position="56"/>
    </location>
</feature>
<dbReference type="CDD" id="cd05403">
    <property type="entry name" value="NT_KNTase_like"/>
    <property type="match status" value="1"/>
</dbReference>
<dbReference type="InterPro" id="IPR002934">
    <property type="entry name" value="Polymerase_NTP_transf_dom"/>
</dbReference>
<protein>
    <submittedName>
        <fullName evidence="2">Nucleotidyltransferase family protein</fullName>
    </submittedName>
</protein>
<evidence type="ECO:0000259" key="1">
    <source>
        <dbReference type="Pfam" id="PF01909"/>
    </source>
</evidence>
<dbReference type="SUPFAM" id="SSF81301">
    <property type="entry name" value="Nucleotidyltransferase"/>
    <property type="match status" value="1"/>
</dbReference>
<dbReference type="AlphaFoldDB" id="A0A010Z084"/>
<sequence length="255" mass="26915">MPPPLPPRVAAAVAATVAELVAAGTSGVVLLGSQSRGDAHEHSDVDLVALGSGPEYTHRQLGGLLMSVSWRTGDAVRVSFADPKLAGSTVPGWRGAVILHDAEGTANELVAEAGAWRWSDIEGPRRAWIAGQMTGRAEVVQRLVGSLAAGRRTSAAVTRNRLATRLPVVAAVHHRILYDSEHRLFDLVADAMGPSWRRSQDAALGLRGEQLPDSCRAALGLYAQLAPVVEPYLTPDQQAVVRSAAELAWAAQHAA</sequence>
<accession>A0A010Z084</accession>
<proteinExistence type="predicted"/>
<dbReference type="HOGENOM" id="CLU_1093882_0_0_11"/>